<feature type="region of interest" description="Disordered" evidence="1">
    <location>
        <begin position="130"/>
        <end position="171"/>
    </location>
</feature>
<reference evidence="2 3" key="1">
    <citation type="submission" date="2019-04" db="EMBL/GenBank/DDBJ databases">
        <title>Chromosome genome assembly for Takifugu flavidus.</title>
        <authorList>
            <person name="Xiao S."/>
        </authorList>
    </citation>
    <scope>NUCLEOTIDE SEQUENCE [LARGE SCALE GENOMIC DNA]</scope>
    <source>
        <strain evidence="2">HTHZ2018</strain>
        <tissue evidence="2">Muscle</tissue>
    </source>
</reference>
<organism evidence="2 3">
    <name type="scientific">Takifugu flavidus</name>
    <name type="common">sansaifugu</name>
    <dbReference type="NCBI Taxonomy" id="433684"/>
    <lineage>
        <taxon>Eukaryota</taxon>
        <taxon>Metazoa</taxon>
        <taxon>Chordata</taxon>
        <taxon>Craniata</taxon>
        <taxon>Vertebrata</taxon>
        <taxon>Euteleostomi</taxon>
        <taxon>Actinopterygii</taxon>
        <taxon>Neopterygii</taxon>
        <taxon>Teleostei</taxon>
        <taxon>Neoteleostei</taxon>
        <taxon>Acanthomorphata</taxon>
        <taxon>Eupercaria</taxon>
        <taxon>Tetraodontiformes</taxon>
        <taxon>Tetradontoidea</taxon>
        <taxon>Tetraodontidae</taxon>
        <taxon>Takifugu</taxon>
    </lineage>
</organism>
<accession>A0A5C6N7S5</accession>
<dbReference type="AlphaFoldDB" id="A0A5C6N7S5"/>
<evidence type="ECO:0000313" key="2">
    <source>
        <dbReference type="EMBL" id="TWW63165.1"/>
    </source>
</evidence>
<comment type="caution">
    <text evidence="2">The sequence shown here is derived from an EMBL/GenBank/DDBJ whole genome shotgun (WGS) entry which is preliminary data.</text>
</comment>
<dbReference type="Proteomes" id="UP000324091">
    <property type="component" value="Chromosome 3"/>
</dbReference>
<evidence type="ECO:0000313" key="3">
    <source>
        <dbReference type="Proteomes" id="UP000324091"/>
    </source>
</evidence>
<feature type="region of interest" description="Disordered" evidence="1">
    <location>
        <begin position="33"/>
        <end position="70"/>
    </location>
</feature>
<name>A0A5C6N7S5_9TELE</name>
<protein>
    <submittedName>
        <fullName evidence="2">Uncharacterized protein</fullName>
    </submittedName>
</protein>
<gene>
    <name evidence="2" type="ORF">D4764_03G0001730</name>
</gene>
<sequence length="171" mass="18849">MAEADPRTRYFVRRALHITGAVPQRLFVRIPRVGSGGDRKASRSRPVMSSDGTGDPPQGSGLCRSLKPQEDPGRASVLWLFIRDLRSNLISSVEPGAFLGLAALKRLPRRHPAQSGSTDKYSCHLVEFGARPESETGPDGTEPDALPHIQREQRRSSANSARRPRPGRRCF</sequence>
<keyword evidence="3" id="KW-1185">Reference proteome</keyword>
<proteinExistence type="predicted"/>
<dbReference type="EMBL" id="RHFK02000016">
    <property type="protein sequence ID" value="TWW63165.1"/>
    <property type="molecule type" value="Genomic_DNA"/>
</dbReference>
<feature type="compositionally biased region" description="Basic residues" evidence="1">
    <location>
        <begin position="162"/>
        <end position="171"/>
    </location>
</feature>
<evidence type="ECO:0000256" key="1">
    <source>
        <dbReference type="SAM" id="MobiDB-lite"/>
    </source>
</evidence>